<keyword evidence="7" id="KW-1185">Reference proteome</keyword>
<dbReference type="EC" id="4.2.2.-" evidence="3"/>
<dbReference type="Pfam" id="PF03330">
    <property type="entry name" value="DPBB_1"/>
    <property type="match status" value="1"/>
</dbReference>
<dbReference type="SUPFAM" id="SSF50685">
    <property type="entry name" value="Barwin-like endoglucanases"/>
    <property type="match status" value="1"/>
</dbReference>
<dbReference type="CDD" id="cd22268">
    <property type="entry name" value="DPBB_RlpA-like"/>
    <property type="match status" value="1"/>
</dbReference>
<dbReference type="Gene3D" id="2.40.40.10">
    <property type="entry name" value="RlpA-like domain"/>
    <property type="match status" value="1"/>
</dbReference>
<proteinExistence type="inferred from homology"/>
<evidence type="ECO:0000256" key="3">
    <source>
        <dbReference type="HAMAP-Rule" id="MF_02071"/>
    </source>
</evidence>
<dbReference type="Proteomes" id="UP000559404">
    <property type="component" value="Unassembled WGS sequence"/>
</dbReference>
<reference evidence="6 7" key="2">
    <citation type="submission" date="2020-08" db="EMBL/GenBank/DDBJ databases">
        <title>Stappia taiwanensis sp. nov., isolated from a coastal thermal spring.</title>
        <authorList>
            <person name="Kampfer P."/>
        </authorList>
    </citation>
    <scope>NUCLEOTIDE SEQUENCE [LARGE SCALE GENOMIC DNA]</scope>
    <source>
        <strain evidence="6 7">DSM 23284</strain>
    </source>
</reference>
<gene>
    <name evidence="3" type="primary">rlpA</name>
    <name evidence="6" type="ORF">H1W37_09435</name>
</gene>
<name>A0A838XNT3_9HYPH</name>
<comment type="caution">
    <text evidence="6">The sequence shown here is derived from an EMBL/GenBank/DDBJ whole genome shotgun (WGS) entry which is preliminary data.</text>
</comment>
<dbReference type="EMBL" id="JACEON010000007">
    <property type="protein sequence ID" value="MBA4611872.1"/>
    <property type="molecule type" value="Genomic_DNA"/>
</dbReference>
<dbReference type="InterPro" id="IPR009009">
    <property type="entry name" value="RlpA-like_DPBB"/>
</dbReference>
<keyword evidence="3" id="KW-0732">Signal</keyword>
<dbReference type="RefSeq" id="WP_181760067.1">
    <property type="nucleotide sequence ID" value="NZ_BMCR01000008.1"/>
</dbReference>
<evidence type="ECO:0000256" key="1">
    <source>
        <dbReference type="ARBA" id="ARBA00023239"/>
    </source>
</evidence>
<evidence type="ECO:0000256" key="2">
    <source>
        <dbReference type="ARBA" id="ARBA00023316"/>
    </source>
</evidence>
<dbReference type="GO" id="GO:0008932">
    <property type="term" value="F:lytic endotransglycosylase activity"/>
    <property type="evidence" value="ECO:0007669"/>
    <property type="project" value="UniProtKB-UniRule"/>
</dbReference>
<evidence type="ECO:0000313" key="7">
    <source>
        <dbReference type="Proteomes" id="UP000559404"/>
    </source>
</evidence>
<evidence type="ECO:0000313" key="6">
    <source>
        <dbReference type="EMBL" id="MBA4611872.1"/>
    </source>
</evidence>
<dbReference type="InterPro" id="IPR036908">
    <property type="entry name" value="RlpA-like_sf"/>
</dbReference>
<feature type="domain" description="RlpA-like protein double-psi beta-barrel" evidence="5">
    <location>
        <begin position="31"/>
        <end position="117"/>
    </location>
</feature>
<keyword evidence="2 3" id="KW-0961">Cell wall biogenesis/degradation</keyword>
<dbReference type="PANTHER" id="PTHR34183">
    <property type="entry name" value="ENDOLYTIC PEPTIDOGLYCAN TRANSGLYCOSYLASE RLPA"/>
    <property type="match status" value="1"/>
</dbReference>
<feature type="signal peptide" evidence="3">
    <location>
        <begin position="1"/>
        <end position="22"/>
    </location>
</feature>
<comment type="similarity">
    <text evidence="3 4">Belongs to the RlpA family.</text>
</comment>
<dbReference type="InterPro" id="IPR034718">
    <property type="entry name" value="RlpA"/>
</dbReference>
<feature type="chain" id="PRO_5033175133" description="Endolytic peptidoglycan transglycosylase RlpA" evidence="3">
    <location>
        <begin position="23"/>
        <end position="138"/>
    </location>
</feature>
<dbReference type="HAMAP" id="MF_02071">
    <property type="entry name" value="RlpA"/>
    <property type="match status" value="1"/>
</dbReference>
<sequence precursor="true">MIRKAGIGALLAGIFAFAPAQAQAQAQAHEECGKASWYELRGRTASGAMADPEAYTAAHRTLPFGTKVIVENLANGRKITLTIVDRGPFVRGRVIDVSRRAARELGFKSRGVTRVRVTLASATSPAAEKTGAKSPGCR</sequence>
<dbReference type="GO" id="GO:0071555">
    <property type="term" value="P:cell wall organization"/>
    <property type="evidence" value="ECO:0007669"/>
    <property type="project" value="UniProtKB-KW"/>
</dbReference>
<dbReference type="PANTHER" id="PTHR34183:SF8">
    <property type="entry name" value="ENDOLYTIC PEPTIDOGLYCAN TRANSGLYCOSYLASE RLPA-RELATED"/>
    <property type="match status" value="1"/>
</dbReference>
<comment type="function">
    <text evidence="3">Lytic transglycosylase with a strong preference for naked glycan strands that lack stem peptides.</text>
</comment>
<dbReference type="NCBIfam" id="TIGR00413">
    <property type="entry name" value="rlpA"/>
    <property type="match status" value="1"/>
</dbReference>
<organism evidence="6 7">
    <name type="scientific">Stappia taiwanensis</name>
    <dbReference type="NCBI Taxonomy" id="992267"/>
    <lineage>
        <taxon>Bacteria</taxon>
        <taxon>Pseudomonadati</taxon>
        <taxon>Pseudomonadota</taxon>
        <taxon>Alphaproteobacteria</taxon>
        <taxon>Hyphomicrobiales</taxon>
        <taxon>Stappiaceae</taxon>
        <taxon>Stappia</taxon>
    </lineage>
</organism>
<protein>
    <recommendedName>
        <fullName evidence="3">Endolytic peptidoglycan transglycosylase RlpA</fullName>
        <ecNumber evidence="3">4.2.2.-</ecNumber>
    </recommendedName>
</protein>
<evidence type="ECO:0000259" key="5">
    <source>
        <dbReference type="Pfam" id="PF03330"/>
    </source>
</evidence>
<keyword evidence="1 3" id="KW-0456">Lyase</keyword>
<evidence type="ECO:0000256" key="4">
    <source>
        <dbReference type="RuleBase" id="RU003495"/>
    </source>
</evidence>
<reference evidence="6 7" key="1">
    <citation type="submission" date="2020-07" db="EMBL/GenBank/DDBJ databases">
        <authorList>
            <person name="Li M."/>
        </authorList>
    </citation>
    <scope>NUCLEOTIDE SEQUENCE [LARGE SCALE GENOMIC DNA]</scope>
    <source>
        <strain evidence="6 7">DSM 23284</strain>
    </source>
</reference>
<dbReference type="AlphaFoldDB" id="A0A838XNT3"/>
<dbReference type="InterPro" id="IPR012997">
    <property type="entry name" value="RplA"/>
</dbReference>
<dbReference type="GO" id="GO:0000270">
    <property type="term" value="P:peptidoglycan metabolic process"/>
    <property type="evidence" value="ECO:0007669"/>
    <property type="project" value="UniProtKB-UniRule"/>
</dbReference>
<accession>A0A838XNT3</accession>